<evidence type="ECO:0000256" key="3">
    <source>
        <dbReference type="ARBA" id="ARBA00023163"/>
    </source>
</evidence>
<dbReference type="SUPFAM" id="SSF46689">
    <property type="entry name" value="Homeodomain-like"/>
    <property type="match status" value="2"/>
</dbReference>
<evidence type="ECO:0000313" key="6">
    <source>
        <dbReference type="EMBL" id="MBB6690246.1"/>
    </source>
</evidence>
<keyword evidence="4" id="KW-1133">Transmembrane helix</keyword>
<dbReference type="InterPro" id="IPR009057">
    <property type="entry name" value="Homeodomain-like_sf"/>
</dbReference>
<dbReference type="Gene3D" id="1.10.10.60">
    <property type="entry name" value="Homeodomain-like"/>
    <property type="match status" value="2"/>
</dbReference>
<feature type="transmembrane region" description="Helical" evidence="4">
    <location>
        <begin position="12"/>
        <end position="32"/>
    </location>
</feature>
<dbReference type="GO" id="GO:0003700">
    <property type="term" value="F:DNA-binding transcription factor activity"/>
    <property type="evidence" value="ECO:0007669"/>
    <property type="project" value="InterPro"/>
</dbReference>
<accession>A0A841TPJ4</accession>
<gene>
    <name evidence="6" type="ORF">H7B90_02420</name>
</gene>
<keyword evidence="7" id="KW-1185">Reference proteome</keyword>
<keyword evidence="4" id="KW-0812">Transmembrane</keyword>
<proteinExistence type="predicted"/>
<dbReference type="Gene3D" id="3.30.450.20">
    <property type="entry name" value="PAS domain"/>
    <property type="match status" value="1"/>
</dbReference>
<dbReference type="PANTHER" id="PTHR43280">
    <property type="entry name" value="ARAC-FAMILY TRANSCRIPTIONAL REGULATOR"/>
    <property type="match status" value="1"/>
</dbReference>
<feature type="transmembrane region" description="Helical" evidence="4">
    <location>
        <begin position="303"/>
        <end position="321"/>
    </location>
</feature>
<dbReference type="Pfam" id="PF12833">
    <property type="entry name" value="HTH_18"/>
    <property type="match status" value="1"/>
</dbReference>
<dbReference type="PANTHER" id="PTHR43280:SF10">
    <property type="entry name" value="REGULATORY PROTEIN POCR"/>
    <property type="match status" value="1"/>
</dbReference>
<dbReference type="PROSITE" id="PS00041">
    <property type="entry name" value="HTH_ARAC_FAMILY_1"/>
    <property type="match status" value="1"/>
</dbReference>
<dbReference type="EMBL" id="JACJVR010000005">
    <property type="protein sequence ID" value="MBB6690246.1"/>
    <property type="molecule type" value="Genomic_DNA"/>
</dbReference>
<dbReference type="GO" id="GO:0043565">
    <property type="term" value="F:sequence-specific DNA binding"/>
    <property type="evidence" value="ECO:0007669"/>
    <property type="project" value="InterPro"/>
</dbReference>
<dbReference type="Proteomes" id="UP000553776">
    <property type="component" value="Unassembled WGS sequence"/>
</dbReference>
<organism evidence="6 7">
    <name type="scientific">Cohnella xylanilytica</name>
    <dbReference type="NCBI Taxonomy" id="557555"/>
    <lineage>
        <taxon>Bacteria</taxon>
        <taxon>Bacillati</taxon>
        <taxon>Bacillota</taxon>
        <taxon>Bacilli</taxon>
        <taxon>Bacillales</taxon>
        <taxon>Paenibacillaceae</taxon>
        <taxon>Cohnella</taxon>
    </lineage>
</organism>
<dbReference type="InterPro" id="IPR020449">
    <property type="entry name" value="Tscrpt_reg_AraC-type_HTH"/>
</dbReference>
<reference evidence="6 7" key="1">
    <citation type="submission" date="2020-08" db="EMBL/GenBank/DDBJ databases">
        <title>Cohnella phylogeny.</title>
        <authorList>
            <person name="Dunlap C."/>
        </authorList>
    </citation>
    <scope>NUCLEOTIDE SEQUENCE [LARGE SCALE GENOMIC DNA]</scope>
    <source>
        <strain evidence="6 7">DSM 25239</strain>
    </source>
</reference>
<dbReference type="PROSITE" id="PS01124">
    <property type="entry name" value="HTH_ARAC_FAMILY_2"/>
    <property type="match status" value="1"/>
</dbReference>
<protein>
    <submittedName>
        <fullName evidence="6">AraC family transcriptional regulator</fullName>
    </submittedName>
</protein>
<keyword evidence="4" id="KW-0472">Membrane</keyword>
<evidence type="ECO:0000256" key="4">
    <source>
        <dbReference type="SAM" id="Phobius"/>
    </source>
</evidence>
<dbReference type="RefSeq" id="WP_185134271.1">
    <property type="nucleotide sequence ID" value="NZ_JACJVR010000005.1"/>
</dbReference>
<name>A0A841TPJ4_9BACL</name>
<evidence type="ECO:0000256" key="2">
    <source>
        <dbReference type="ARBA" id="ARBA00023125"/>
    </source>
</evidence>
<keyword evidence="2" id="KW-0238">DNA-binding</keyword>
<dbReference type="AlphaFoldDB" id="A0A841TPJ4"/>
<dbReference type="InterPro" id="IPR018060">
    <property type="entry name" value="HTH_AraC"/>
</dbReference>
<comment type="caution">
    <text evidence="6">The sequence shown here is derived from an EMBL/GenBank/DDBJ whole genome shotgun (WGS) entry which is preliminary data.</text>
</comment>
<dbReference type="InterPro" id="IPR018062">
    <property type="entry name" value="HTH_AraC-typ_CS"/>
</dbReference>
<keyword evidence="3" id="KW-0804">Transcription</keyword>
<evidence type="ECO:0000313" key="7">
    <source>
        <dbReference type="Proteomes" id="UP000553776"/>
    </source>
</evidence>
<sequence length="769" mass="86699">MRRSRSRLLIQYLISYVLVLAFPILVILVYYYPHSTEVVKQKETDWNAHVTEQFMTSMDTFTRYVYHLPYEIVQNREIKLYDTDDGDYERVRIAGEMRKYNATDGFIDNTLLYVEKMGFLFAKTGSAYKVEDFAKPGIGFYYESWPHEEMFRTLRGLEAPLVRPVENVVIPGSNRVRMLTFALPLPIGGYDSPGAVLILVREETIARMLDSVSEKYTGDFFIFDENGKPLLATKQTEYGGTGEFRAIVSGMKEGKVAPGIHALNGRSYIASYSVSEANGWQYVSVLPVTETLQGIQTVQRNTIVLIGLMLLLEMLVIYVSIRRNYHPIKRLVDLAVHLFEPPERQALSEIETIRYALGELVSVNSTLDAKVKRTLPILRDHLLFELVSGKAPAWADYLAEAKAYGISFPYSGTAVAVLCIEAGDSGGAEGGEDAGERAVKDAANILRIVERRPADGLRGCFFRSIYHQEMIFVGSYRPDYPLREYLESVRRELEASIGARALIGAGIAGKPESSEAVHLAYLQALRASEHLRLRREYEVLFFDEVEAPKAGTVSYCAELLQSLELMILKNDADSVAAVVERILAHIGSEGIPPHLVRGIYLNTVSAILNGLQRFSHDDASLLRLTDAAFRHRYTIEQMADIVRDSCAKLCEVIRSASPPSRSASRDDIVRFIEERGMDPDFSLQRIADRFGMSPSNFSHYFKKTFGQNFKEYIDLQRIQKSARLLRDTNQTLDEVSRQAGFANTSSFIRSFKKIVGTTPGQYRDTHKAV</sequence>
<keyword evidence="1" id="KW-0805">Transcription regulation</keyword>
<evidence type="ECO:0000259" key="5">
    <source>
        <dbReference type="PROSITE" id="PS01124"/>
    </source>
</evidence>
<dbReference type="SMART" id="SM00342">
    <property type="entry name" value="HTH_ARAC"/>
    <property type="match status" value="1"/>
</dbReference>
<feature type="domain" description="HTH araC/xylS-type" evidence="5">
    <location>
        <begin position="666"/>
        <end position="765"/>
    </location>
</feature>
<dbReference type="PRINTS" id="PR00032">
    <property type="entry name" value="HTHARAC"/>
</dbReference>
<evidence type="ECO:0000256" key="1">
    <source>
        <dbReference type="ARBA" id="ARBA00023015"/>
    </source>
</evidence>